<evidence type="ECO:0000256" key="1">
    <source>
        <dbReference type="SAM" id="MobiDB-lite"/>
    </source>
</evidence>
<feature type="region of interest" description="Disordered" evidence="1">
    <location>
        <begin position="24"/>
        <end position="94"/>
    </location>
</feature>
<reference evidence="4" key="1">
    <citation type="submission" date="2016-10" db="EMBL/GenBank/DDBJ databases">
        <authorList>
            <person name="Varghese N."/>
            <person name="Submissions S."/>
        </authorList>
    </citation>
    <scope>NUCLEOTIDE SEQUENCE [LARGE SCALE GENOMIC DNA]</scope>
    <source>
        <strain evidence="4">DSM 1565</strain>
    </source>
</reference>
<proteinExistence type="predicted"/>
<feature type="signal peptide" evidence="2">
    <location>
        <begin position="1"/>
        <end position="22"/>
    </location>
</feature>
<keyword evidence="2" id="KW-0732">Signal</keyword>
<dbReference type="RefSeq" id="WP_143111362.1">
    <property type="nucleotide sequence ID" value="NZ_FPCH01000002.1"/>
</dbReference>
<evidence type="ECO:0000313" key="3">
    <source>
        <dbReference type="EMBL" id="SFV32177.1"/>
    </source>
</evidence>
<protein>
    <submittedName>
        <fullName evidence="3">Uncharacterized protein</fullName>
    </submittedName>
</protein>
<dbReference type="EMBL" id="FPCH01000002">
    <property type="protein sequence ID" value="SFV32177.1"/>
    <property type="molecule type" value="Genomic_DNA"/>
</dbReference>
<keyword evidence="4" id="KW-1185">Reference proteome</keyword>
<evidence type="ECO:0000313" key="4">
    <source>
        <dbReference type="Proteomes" id="UP000199423"/>
    </source>
</evidence>
<dbReference type="Proteomes" id="UP000199423">
    <property type="component" value="Unassembled WGS sequence"/>
</dbReference>
<sequence>MRNLILSAVLMTSLAVAPAAFAQNAADDDAGPVDAPYYSDEQYGTPPEDEPDEIATAPDPYGIDISGEGAGSGESGLGEDDYDDASPGAPLPEE</sequence>
<gene>
    <name evidence="3" type="ORF">SAMN04488557_1506</name>
</gene>
<dbReference type="AlphaFoldDB" id="A0A1I7NBW7"/>
<evidence type="ECO:0000256" key="2">
    <source>
        <dbReference type="SAM" id="SignalP"/>
    </source>
</evidence>
<dbReference type="STRING" id="51670.SAMN04488557_1506"/>
<organism evidence="3 4">
    <name type="scientific">Hyphomicrobium facile</name>
    <dbReference type="NCBI Taxonomy" id="51670"/>
    <lineage>
        <taxon>Bacteria</taxon>
        <taxon>Pseudomonadati</taxon>
        <taxon>Pseudomonadota</taxon>
        <taxon>Alphaproteobacteria</taxon>
        <taxon>Hyphomicrobiales</taxon>
        <taxon>Hyphomicrobiaceae</taxon>
        <taxon>Hyphomicrobium</taxon>
    </lineage>
</organism>
<name>A0A1I7NBW7_9HYPH</name>
<accession>A0A1I7NBW7</accession>
<feature type="chain" id="PRO_5011567868" evidence="2">
    <location>
        <begin position="23"/>
        <end position="94"/>
    </location>
</feature>